<dbReference type="Pfam" id="PF00240">
    <property type="entry name" value="ubiquitin"/>
    <property type="match status" value="1"/>
</dbReference>
<protein>
    <submittedName>
        <fullName evidence="2">Ubiquitin carboxyl-terminal hydrolase 64E</fullName>
    </submittedName>
</protein>
<evidence type="ECO:0000313" key="3">
    <source>
        <dbReference type="Proteomes" id="UP000281406"/>
    </source>
</evidence>
<dbReference type="CDD" id="cd17039">
    <property type="entry name" value="Ubl_ubiquitin_like"/>
    <property type="match status" value="1"/>
</dbReference>
<dbReference type="GO" id="GO:0016579">
    <property type="term" value="P:protein deubiquitination"/>
    <property type="evidence" value="ECO:0007669"/>
    <property type="project" value="InterPro"/>
</dbReference>
<accession>A0A3N0YE68</accession>
<evidence type="ECO:0000313" key="2">
    <source>
        <dbReference type="EMBL" id="ROL44068.1"/>
    </source>
</evidence>
<dbReference type="SUPFAM" id="SSF54236">
    <property type="entry name" value="Ubiquitin-like"/>
    <property type="match status" value="1"/>
</dbReference>
<dbReference type="PANTHER" id="PTHR24006">
    <property type="entry name" value="UBIQUITIN CARBOXYL-TERMINAL HYDROLASE"/>
    <property type="match status" value="1"/>
</dbReference>
<reference evidence="2 3" key="1">
    <citation type="submission" date="2018-10" db="EMBL/GenBank/DDBJ databases">
        <title>Genome assembly for a Yunnan-Guizhou Plateau 3E fish, Anabarilius grahami (Regan), and its evolutionary and genetic applications.</title>
        <authorList>
            <person name="Jiang W."/>
        </authorList>
    </citation>
    <scope>NUCLEOTIDE SEQUENCE [LARGE SCALE GENOMIC DNA]</scope>
    <source>
        <strain evidence="2">AG-KIZ</strain>
        <tissue evidence="2">Muscle</tissue>
    </source>
</reference>
<dbReference type="GO" id="GO:0004843">
    <property type="term" value="F:cysteine-type deubiquitinase activity"/>
    <property type="evidence" value="ECO:0007669"/>
    <property type="project" value="InterPro"/>
</dbReference>
<dbReference type="InterPro" id="IPR050164">
    <property type="entry name" value="Peptidase_C19"/>
</dbReference>
<comment type="caution">
    <text evidence="2">The sequence shown here is derived from an EMBL/GenBank/DDBJ whole genome shotgun (WGS) entry which is preliminary data.</text>
</comment>
<name>A0A3N0YE68_ANAGA</name>
<dbReference type="Gene3D" id="3.90.70.10">
    <property type="entry name" value="Cysteine proteinases"/>
    <property type="match status" value="1"/>
</dbReference>
<dbReference type="GO" id="GO:0005829">
    <property type="term" value="C:cytosol"/>
    <property type="evidence" value="ECO:0007669"/>
    <property type="project" value="TreeGrafter"/>
</dbReference>
<dbReference type="Gene3D" id="3.10.20.90">
    <property type="entry name" value="Phosphatidylinositol 3-kinase Catalytic Subunit, Chain A, domain 1"/>
    <property type="match status" value="1"/>
</dbReference>
<dbReference type="InterPro" id="IPR000626">
    <property type="entry name" value="Ubiquitin-like_dom"/>
</dbReference>
<dbReference type="PANTHER" id="PTHR24006:SF899">
    <property type="entry name" value="UBIQUITIN CARBOXYL-TERMINAL HYDROLASE"/>
    <property type="match status" value="1"/>
</dbReference>
<sequence>MAFQLFIRFNDERDTVLDVADSSKEFDETKVREVKKKFRPVDDDEKLDLIRVIFGTEQLEDEKTLGFYKITHGSVLIFVMRKPGGKKGETTGEGAEGYCGLENQGSCCLNAVLQTLFMTEEFREHVKSVSSDNFIEELKKLFKELETQERNAVSTTGIMKSLGITDDLKLNQTHSCAMNNKVLDVAVQLKSEMITFPKLLSIQLRRSGDREVLIHPQIESGSNGSILQSRSEWIFLTRQDRYLLRHFKLINKISISPFAKTPQTAPHSPNPPSGDILSMQRSSNFPFGMCPDCNPEIS</sequence>
<dbReference type="OrthoDB" id="292964at2759"/>
<dbReference type="PROSITE" id="PS50053">
    <property type="entry name" value="UBIQUITIN_2"/>
    <property type="match status" value="1"/>
</dbReference>
<keyword evidence="3" id="KW-1185">Reference proteome</keyword>
<dbReference type="Proteomes" id="UP000281406">
    <property type="component" value="Unassembled WGS sequence"/>
</dbReference>
<feature type="domain" description="Ubiquitin-like" evidence="1">
    <location>
        <begin position="31"/>
        <end position="85"/>
    </location>
</feature>
<gene>
    <name evidence="2" type="ORF">DPX16_4983</name>
</gene>
<dbReference type="InterPro" id="IPR029071">
    <property type="entry name" value="Ubiquitin-like_domsf"/>
</dbReference>
<dbReference type="GO" id="GO:0005634">
    <property type="term" value="C:nucleus"/>
    <property type="evidence" value="ECO:0007669"/>
    <property type="project" value="TreeGrafter"/>
</dbReference>
<proteinExistence type="predicted"/>
<dbReference type="Pfam" id="PF00443">
    <property type="entry name" value="UCH"/>
    <property type="match status" value="1"/>
</dbReference>
<dbReference type="AlphaFoldDB" id="A0A3N0YE68"/>
<dbReference type="SUPFAM" id="SSF54001">
    <property type="entry name" value="Cysteine proteinases"/>
    <property type="match status" value="1"/>
</dbReference>
<keyword evidence="2" id="KW-0378">Hydrolase</keyword>
<evidence type="ECO:0000259" key="1">
    <source>
        <dbReference type="PROSITE" id="PS50053"/>
    </source>
</evidence>
<dbReference type="InterPro" id="IPR001394">
    <property type="entry name" value="Peptidase_C19_UCH"/>
</dbReference>
<dbReference type="InterPro" id="IPR038765">
    <property type="entry name" value="Papain-like_cys_pep_sf"/>
</dbReference>
<dbReference type="EMBL" id="RJVU01047001">
    <property type="protein sequence ID" value="ROL44068.1"/>
    <property type="molecule type" value="Genomic_DNA"/>
</dbReference>
<dbReference type="SMART" id="SM00213">
    <property type="entry name" value="UBQ"/>
    <property type="match status" value="1"/>
</dbReference>
<organism evidence="2 3">
    <name type="scientific">Anabarilius grahami</name>
    <name type="common">Kanglang fish</name>
    <name type="synonym">Barilius grahami</name>
    <dbReference type="NCBI Taxonomy" id="495550"/>
    <lineage>
        <taxon>Eukaryota</taxon>
        <taxon>Metazoa</taxon>
        <taxon>Chordata</taxon>
        <taxon>Craniata</taxon>
        <taxon>Vertebrata</taxon>
        <taxon>Euteleostomi</taxon>
        <taxon>Actinopterygii</taxon>
        <taxon>Neopterygii</taxon>
        <taxon>Teleostei</taxon>
        <taxon>Ostariophysi</taxon>
        <taxon>Cypriniformes</taxon>
        <taxon>Xenocyprididae</taxon>
        <taxon>Xenocypridinae</taxon>
        <taxon>Xenocypridinae incertae sedis</taxon>
        <taxon>Anabarilius</taxon>
    </lineage>
</organism>